<feature type="region of interest" description="Disordered" evidence="3">
    <location>
        <begin position="135"/>
        <end position="154"/>
    </location>
</feature>
<dbReference type="PROSITE" id="PS51079">
    <property type="entry name" value="MBT"/>
    <property type="match status" value="3"/>
</dbReference>
<organism evidence="4 5">
    <name type="scientific">Allacma fusca</name>
    <dbReference type="NCBI Taxonomy" id="39272"/>
    <lineage>
        <taxon>Eukaryota</taxon>
        <taxon>Metazoa</taxon>
        <taxon>Ecdysozoa</taxon>
        <taxon>Arthropoda</taxon>
        <taxon>Hexapoda</taxon>
        <taxon>Collembola</taxon>
        <taxon>Symphypleona</taxon>
        <taxon>Sminthuridae</taxon>
        <taxon>Allacma</taxon>
    </lineage>
</organism>
<gene>
    <name evidence="4" type="ORF">AFUS01_LOCUS8900</name>
</gene>
<evidence type="ECO:0000256" key="2">
    <source>
        <dbReference type="PROSITE-ProRule" id="PRU00459"/>
    </source>
</evidence>
<feature type="repeat" description="MBT" evidence="2">
    <location>
        <begin position="207"/>
        <end position="317"/>
    </location>
</feature>
<sequence>MSSNGTNLFKNKRERKAHLPKGSTAPKAKKPQRTDSDVKKVAGTPETLSEQPSTGSNLVAFGDVQNDGSVLSTAGLIEGNIKEECCDSDSHIKLKLNVGDTKFYNLKPRTKPDELNEELIFTRNLRRSVKFNDEFKRQSRASKRPKKEKVKNPCFGSISNSKKTGWSFDTPAPEELIKIHRRNFNLDEESLENDGPKLYRRPNGTVMDWDYFLTSDPGNLPTVPPVNCFKWAPFADIWEEIAIPGLCIELRNPFLLGYKERYWMGTIVHFAGYRALVKFESFETNLSNPHMAWISFCSDVPKPLGWCKKNNKELNPGPIIQGIEKKFIQKLIDEFSQRPTISPVHYSVLLKKIQQLQQHWKVSVPVEAMDVHSLHHNRLARITAVAGDRVHISFYTTEDDEDDYSDGYWFHYRSDCLHPVYWSQTVGMVLNGAGNISENSNFKLPPETFDTLTREEEPEEFLNLDAVTPRREHKFRIGDRVEAFEMINSSFLGPTSVQKIAEHLLLLHFDSWPTDVNRNYQWVDAESTEIYPIGYAHMLGLKWQGVPYVSCPSQSEDVYQPTASVFRSSTLLSALSLDSTTDRDRSKDRLCVVLCDTRCFYL</sequence>
<feature type="region of interest" description="Disordered" evidence="3">
    <location>
        <begin position="1"/>
        <end position="56"/>
    </location>
</feature>
<dbReference type="GO" id="GO:0003682">
    <property type="term" value="F:chromatin binding"/>
    <property type="evidence" value="ECO:0007669"/>
    <property type="project" value="TreeGrafter"/>
</dbReference>
<keyword evidence="5" id="KW-1185">Reference proteome</keyword>
<dbReference type="AlphaFoldDB" id="A0A8J2NND3"/>
<keyword evidence="1" id="KW-0677">Repeat</keyword>
<dbReference type="Proteomes" id="UP000708208">
    <property type="component" value="Unassembled WGS sequence"/>
</dbReference>
<dbReference type="GO" id="GO:0042393">
    <property type="term" value="F:histone binding"/>
    <property type="evidence" value="ECO:0007669"/>
    <property type="project" value="TreeGrafter"/>
</dbReference>
<proteinExistence type="predicted"/>
<evidence type="ECO:0000313" key="5">
    <source>
        <dbReference type="Proteomes" id="UP000708208"/>
    </source>
</evidence>
<dbReference type="SMART" id="SM00561">
    <property type="entry name" value="MBT"/>
    <property type="match status" value="2"/>
</dbReference>
<dbReference type="InterPro" id="IPR004092">
    <property type="entry name" value="Mbt"/>
</dbReference>
<dbReference type="InterPro" id="IPR050548">
    <property type="entry name" value="PcG_chromatin_remod_factors"/>
</dbReference>
<feature type="repeat" description="MBT" evidence="2">
    <location>
        <begin position="442"/>
        <end position="546"/>
    </location>
</feature>
<dbReference type="GO" id="GO:0045892">
    <property type="term" value="P:negative regulation of DNA-templated transcription"/>
    <property type="evidence" value="ECO:0007669"/>
    <property type="project" value="TreeGrafter"/>
</dbReference>
<dbReference type="Pfam" id="PF02820">
    <property type="entry name" value="MBT"/>
    <property type="match status" value="3"/>
</dbReference>
<comment type="caution">
    <text evidence="4">The sequence shown here is derived from an EMBL/GenBank/DDBJ whole genome shotgun (WGS) entry which is preliminary data.</text>
</comment>
<feature type="compositionally biased region" description="Polar residues" evidence="3">
    <location>
        <begin position="46"/>
        <end position="56"/>
    </location>
</feature>
<protein>
    <submittedName>
        <fullName evidence="4">Uncharacterized protein</fullName>
    </submittedName>
</protein>
<evidence type="ECO:0000313" key="4">
    <source>
        <dbReference type="EMBL" id="CAG7719581.1"/>
    </source>
</evidence>
<reference evidence="4" key="1">
    <citation type="submission" date="2021-06" db="EMBL/GenBank/DDBJ databases">
        <authorList>
            <person name="Hodson N. C."/>
            <person name="Mongue J. A."/>
            <person name="Jaron S. K."/>
        </authorList>
    </citation>
    <scope>NUCLEOTIDE SEQUENCE</scope>
</reference>
<dbReference type="EMBL" id="CAJVCH010062616">
    <property type="protein sequence ID" value="CAG7719581.1"/>
    <property type="molecule type" value="Genomic_DNA"/>
</dbReference>
<evidence type="ECO:0000256" key="3">
    <source>
        <dbReference type="SAM" id="MobiDB-lite"/>
    </source>
</evidence>
<dbReference type="GO" id="GO:0005634">
    <property type="term" value="C:nucleus"/>
    <property type="evidence" value="ECO:0007669"/>
    <property type="project" value="InterPro"/>
</dbReference>
<feature type="compositionally biased region" description="Basic residues" evidence="3">
    <location>
        <begin position="10"/>
        <end position="19"/>
    </location>
</feature>
<dbReference type="PANTHER" id="PTHR12247:SF129">
    <property type="entry name" value="SOP-2-RELATED PROTEIN 3"/>
    <property type="match status" value="1"/>
</dbReference>
<dbReference type="OrthoDB" id="5917609at2759"/>
<dbReference type="PANTHER" id="PTHR12247">
    <property type="entry name" value="POLYCOMB GROUP PROTEIN"/>
    <property type="match status" value="1"/>
</dbReference>
<feature type="repeat" description="MBT" evidence="2">
    <location>
        <begin position="325"/>
        <end position="433"/>
    </location>
</feature>
<accession>A0A8J2NND3</accession>
<feature type="compositionally biased region" description="Basic residues" evidence="3">
    <location>
        <begin position="138"/>
        <end position="149"/>
    </location>
</feature>
<evidence type="ECO:0000256" key="1">
    <source>
        <dbReference type="ARBA" id="ARBA00022737"/>
    </source>
</evidence>
<name>A0A8J2NND3_9HEXA</name>